<name>A0ABR2WJB7_9FUNG</name>
<keyword evidence="3" id="KW-1185">Reference proteome</keyword>
<feature type="transmembrane region" description="Helical" evidence="1">
    <location>
        <begin position="43"/>
        <end position="62"/>
    </location>
</feature>
<sequence length="174" mass="20406">MRRVLNTFRSVEKHTDDVIEFLDEEEQERLIEELRKENSQADWIFFVALHVLPSTLLIFYLYSGYASVRDYIYLIDEPYVTTPVPFSILLCMTSLSLSLYILHMGQPTIRFFWAYLVISLLPPLLMKPSSVQDWLIWGLPLLLVSVQTIALKWMRESEQQLGELEKAKYKLKGA</sequence>
<evidence type="ECO:0000313" key="2">
    <source>
        <dbReference type="EMBL" id="KAK9761608.1"/>
    </source>
</evidence>
<evidence type="ECO:0000256" key="1">
    <source>
        <dbReference type="SAM" id="Phobius"/>
    </source>
</evidence>
<dbReference type="EMBL" id="JASJQH010001308">
    <property type="protein sequence ID" value="KAK9761608.1"/>
    <property type="molecule type" value="Genomic_DNA"/>
</dbReference>
<keyword evidence="1" id="KW-0812">Transmembrane</keyword>
<evidence type="ECO:0000313" key="3">
    <source>
        <dbReference type="Proteomes" id="UP001479436"/>
    </source>
</evidence>
<proteinExistence type="predicted"/>
<keyword evidence="1" id="KW-1133">Transmembrane helix</keyword>
<dbReference type="Proteomes" id="UP001479436">
    <property type="component" value="Unassembled WGS sequence"/>
</dbReference>
<reference evidence="2 3" key="1">
    <citation type="submission" date="2023-04" db="EMBL/GenBank/DDBJ databases">
        <title>Genome of Basidiobolus ranarum AG-B5.</title>
        <authorList>
            <person name="Stajich J.E."/>
            <person name="Carter-House D."/>
            <person name="Gryganskyi A."/>
        </authorList>
    </citation>
    <scope>NUCLEOTIDE SEQUENCE [LARGE SCALE GENOMIC DNA]</scope>
    <source>
        <strain evidence="2 3">AG-B5</strain>
    </source>
</reference>
<feature type="transmembrane region" description="Helical" evidence="1">
    <location>
        <begin position="134"/>
        <end position="154"/>
    </location>
</feature>
<feature type="transmembrane region" description="Helical" evidence="1">
    <location>
        <begin position="109"/>
        <end position="128"/>
    </location>
</feature>
<keyword evidence="1" id="KW-0472">Membrane</keyword>
<organism evidence="2 3">
    <name type="scientific">Basidiobolus ranarum</name>
    <dbReference type="NCBI Taxonomy" id="34480"/>
    <lineage>
        <taxon>Eukaryota</taxon>
        <taxon>Fungi</taxon>
        <taxon>Fungi incertae sedis</taxon>
        <taxon>Zoopagomycota</taxon>
        <taxon>Entomophthoromycotina</taxon>
        <taxon>Basidiobolomycetes</taxon>
        <taxon>Basidiobolales</taxon>
        <taxon>Basidiobolaceae</taxon>
        <taxon>Basidiobolus</taxon>
    </lineage>
</organism>
<feature type="transmembrane region" description="Helical" evidence="1">
    <location>
        <begin position="82"/>
        <end position="102"/>
    </location>
</feature>
<gene>
    <name evidence="2" type="ORF">K7432_013373</name>
</gene>
<accession>A0ABR2WJB7</accession>
<comment type="caution">
    <text evidence="2">The sequence shown here is derived from an EMBL/GenBank/DDBJ whole genome shotgun (WGS) entry which is preliminary data.</text>
</comment>
<protein>
    <submittedName>
        <fullName evidence="2">Uncharacterized protein</fullName>
    </submittedName>
</protein>